<dbReference type="RefSeq" id="WP_173074428.1">
    <property type="nucleotide sequence ID" value="NZ_BLPG01000001.1"/>
</dbReference>
<reference evidence="2 3" key="1">
    <citation type="submission" date="2020-03" db="EMBL/GenBank/DDBJ databases">
        <title>Whole genome shotgun sequence of Phytohabitans rumicis NBRC 108638.</title>
        <authorList>
            <person name="Komaki H."/>
            <person name="Tamura T."/>
        </authorList>
    </citation>
    <scope>NUCLEOTIDE SEQUENCE [LARGE SCALE GENOMIC DNA]</scope>
    <source>
        <strain evidence="2 3">NBRC 108638</strain>
    </source>
</reference>
<evidence type="ECO:0000313" key="2">
    <source>
        <dbReference type="EMBL" id="GFJ87467.1"/>
    </source>
</evidence>
<name>A0A6V8L059_9ACTN</name>
<dbReference type="Proteomes" id="UP000482960">
    <property type="component" value="Unassembled WGS sequence"/>
</dbReference>
<accession>A0A6V8L059</accession>
<evidence type="ECO:0000256" key="1">
    <source>
        <dbReference type="SAM" id="SignalP"/>
    </source>
</evidence>
<dbReference type="AlphaFoldDB" id="A0A6V8L059"/>
<organism evidence="2 3">
    <name type="scientific">Phytohabitans rumicis</name>
    <dbReference type="NCBI Taxonomy" id="1076125"/>
    <lineage>
        <taxon>Bacteria</taxon>
        <taxon>Bacillati</taxon>
        <taxon>Actinomycetota</taxon>
        <taxon>Actinomycetes</taxon>
        <taxon>Micromonosporales</taxon>
        <taxon>Micromonosporaceae</taxon>
    </lineage>
</organism>
<gene>
    <name evidence="2" type="ORF">Prum_011090</name>
</gene>
<keyword evidence="3" id="KW-1185">Reference proteome</keyword>
<reference evidence="2 3" key="2">
    <citation type="submission" date="2020-03" db="EMBL/GenBank/DDBJ databases">
        <authorList>
            <person name="Ichikawa N."/>
            <person name="Kimura A."/>
            <person name="Kitahashi Y."/>
            <person name="Uohara A."/>
        </authorList>
    </citation>
    <scope>NUCLEOTIDE SEQUENCE [LARGE SCALE GENOMIC DNA]</scope>
    <source>
        <strain evidence="2 3">NBRC 108638</strain>
    </source>
</reference>
<feature type="signal peptide" evidence="1">
    <location>
        <begin position="1"/>
        <end position="24"/>
    </location>
</feature>
<keyword evidence="1" id="KW-0732">Signal</keyword>
<protein>
    <submittedName>
        <fullName evidence="2">Uncharacterized protein</fullName>
    </submittedName>
</protein>
<sequence>MVDGALAVLAASTVAFGGATVAQAVTAGVAIASVAAGRDEYSATTTARAAFRSGMEPAVAAMAGVMACTGLFALVHSSAAFALDNALEELLVRSGVPPSPGIKGPVRDAIKVAVSSVRAAEIADDPLFRVAFHDENGEHITIPHS</sequence>
<dbReference type="EMBL" id="BLPG01000001">
    <property type="protein sequence ID" value="GFJ87467.1"/>
    <property type="molecule type" value="Genomic_DNA"/>
</dbReference>
<proteinExistence type="predicted"/>
<feature type="chain" id="PRO_5028953719" evidence="1">
    <location>
        <begin position="25"/>
        <end position="145"/>
    </location>
</feature>
<comment type="caution">
    <text evidence="2">The sequence shown here is derived from an EMBL/GenBank/DDBJ whole genome shotgun (WGS) entry which is preliminary data.</text>
</comment>
<evidence type="ECO:0000313" key="3">
    <source>
        <dbReference type="Proteomes" id="UP000482960"/>
    </source>
</evidence>